<evidence type="ECO:0000313" key="2">
    <source>
        <dbReference type="Proteomes" id="UP001597011"/>
    </source>
</evidence>
<comment type="caution">
    <text evidence="1">The sequence shown here is derived from an EMBL/GenBank/DDBJ whole genome shotgun (WGS) entry which is preliminary data.</text>
</comment>
<evidence type="ECO:0000313" key="1">
    <source>
        <dbReference type="EMBL" id="MFD0836434.1"/>
    </source>
</evidence>
<dbReference type="EMBL" id="JBHTIB010000012">
    <property type="protein sequence ID" value="MFD0836434.1"/>
    <property type="molecule type" value="Genomic_DNA"/>
</dbReference>
<protein>
    <submittedName>
        <fullName evidence="1">Uncharacterized protein</fullName>
    </submittedName>
</protein>
<dbReference type="InterPro" id="IPR023162">
    <property type="entry name" value="Apc36109-like_dom_sf"/>
</dbReference>
<dbReference type="Gene3D" id="1.10.340.20">
    <property type="entry name" value="Apc36109-like domain"/>
    <property type="match status" value="1"/>
</dbReference>
<proteinExistence type="predicted"/>
<sequence>MTEQNLKKYFENKITVEELKSDVKNSQTKTGFDTTSVYIKQLNDGEFEIQKEHLIKLCEDFIAKKLDAEDLNTIAFSLFASEYFDWNGDEMSNVIFDWDNPIIGYDINLKNVQLWKNYLENGIYNLDKNELKEKFRSKGKYLNLYQEIDQILWEDWDPIGINDDALRDEYQGYTPIILKLVKSKSDTTKIAEKLNEIETEIIGVPGNYEKCLKVAGKINNLENKNVG</sequence>
<dbReference type="Proteomes" id="UP001597011">
    <property type="component" value="Unassembled WGS sequence"/>
</dbReference>
<accession>A0ABW3BTE8</accession>
<dbReference type="RefSeq" id="WP_379942468.1">
    <property type="nucleotide sequence ID" value="NZ_JBHTIB010000012.1"/>
</dbReference>
<organism evidence="1 2">
    <name type="scientific">Mariniflexile aquimaris</name>
    <dbReference type="NCBI Taxonomy" id="881009"/>
    <lineage>
        <taxon>Bacteria</taxon>
        <taxon>Pseudomonadati</taxon>
        <taxon>Bacteroidota</taxon>
        <taxon>Flavobacteriia</taxon>
        <taxon>Flavobacteriales</taxon>
        <taxon>Flavobacteriaceae</taxon>
        <taxon>Mariniflexile</taxon>
    </lineage>
</organism>
<reference evidence="2" key="1">
    <citation type="journal article" date="2019" name="Int. J. Syst. Evol. Microbiol.">
        <title>The Global Catalogue of Microorganisms (GCM) 10K type strain sequencing project: providing services to taxonomists for standard genome sequencing and annotation.</title>
        <authorList>
            <consortium name="The Broad Institute Genomics Platform"/>
            <consortium name="The Broad Institute Genome Sequencing Center for Infectious Disease"/>
            <person name="Wu L."/>
            <person name="Ma J."/>
        </authorList>
    </citation>
    <scope>NUCLEOTIDE SEQUENCE [LARGE SCALE GENOMIC DNA]</scope>
    <source>
        <strain evidence="2">CCUG 60529</strain>
    </source>
</reference>
<gene>
    <name evidence="1" type="ORF">ACFQ0I_11690</name>
</gene>
<keyword evidence="2" id="KW-1185">Reference proteome</keyword>
<name>A0ABW3BTE8_9FLAO</name>